<evidence type="ECO:0000259" key="6">
    <source>
        <dbReference type="Pfam" id="PF06791"/>
    </source>
</evidence>
<accession>A0ABT1X119</accession>
<evidence type="ECO:0000259" key="5">
    <source>
        <dbReference type="Pfam" id="PF01464"/>
    </source>
</evidence>
<feature type="transmembrane region" description="Helical" evidence="4">
    <location>
        <begin position="1158"/>
        <end position="1180"/>
    </location>
</feature>
<evidence type="ECO:0000256" key="4">
    <source>
        <dbReference type="SAM" id="Phobius"/>
    </source>
</evidence>
<dbReference type="Pfam" id="PF06791">
    <property type="entry name" value="TMP_2"/>
    <property type="match status" value="1"/>
</dbReference>
<keyword evidence="4" id="KW-1133">Transmembrane helix</keyword>
<dbReference type="CDD" id="cd00254">
    <property type="entry name" value="LT-like"/>
    <property type="match status" value="1"/>
</dbReference>
<evidence type="ECO:0000256" key="1">
    <source>
        <dbReference type="ARBA" id="ARBA00009387"/>
    </source>
</evidence>
<proteinExistence type="inferred from homology"/>
<dbReference type="InterPro" id="IPR009628">
    <property type="entry name" value="Phage_tape_measure_N"/>
</dbReference>
<dbReference type="InterPro" id="IPR008258">
    <property type="entry name" value="Transglycosylase_SLT_dom_1"/>
</dbReference>
<evidence type="ECO:0000256" key="2">
    <source>
        <dbReference type="ARBA" id="ARBA00023054"/>
    </source>
</evidence>
<dbReference type="EMBL" id="JANJOU010000003">
    <property type="protein sequence ID" value="MCR0981787.1"/>
    <property type="molecule type" value="Genomic_DNA"/>
</dbReference>
<evidence type="ECO:0000313" key="7">
    <source>
        <dbReference type="EMBL" id="MCR0981787.1"/>
    </source>
</evidence>
<protein>
    <submittedName>
        <fullName evidence="7">Phage tail length tape measure family protein</fullName>
    </submittedName>
</protein>
<dbReference type="SUPFAM" id="SSF53955">
    <property type="entry name" value="Lysozyme-like"/>
    <property type="match status" value="1"/>
</dbReference>
<evidence type="ECO:0000256" key="3">
    <source>
        <dbReference type="SAM" id="Coils"/>
    </source>
</evidence>
<feature type="coiled-coil region" evidence="3">
    <location>
        <begin position="657"/>
        <end position="719"/>
    </location>
</feature>
<feature type="domain" description="Bacteriophage tail tape measure N-terminal" evidence="6">
    <location>
        <begin position="134"/>
        <end position="339"/>
    </location>
</feature>
<dbReference type="Pfam" id="PF01464">
    <property type="entry name" value="SLT"/>
    <property type="match status" value="1"/>
</dbReference>
<dbReference type="Proteomes" id="UP001524642">
    <property type="component" value="Unassembled WGS sequence"/>
</dbReference>
<name>A0ABT1X119_9PROT</name>
<keyword evidence="8" id="KW-1185">Reference proteome</keyword>
<dbReference type="InterPro" id="IPR023346">
    <property type="entry name" value="Lysozyme-like_dom_sf"/>
</dbReference>
<keyword evidence="4" id="KW-0812">Transmembrane</keyword>
<organism evidence="7 8">
    <name type="scientific">Roseomonas populi</name>
    <dbReference type="NCBI Taxonomy" id="3121582"/>
    <lineage>
        <taxon>Bacteria</taxon>
        <taxon>Pseudomonadati</taxon>
        <taxon>Pseudomonadota</taxon>
        <taxon>Alphaproteobacteria</taxon>
        <taxon>Acetobacterales</taxon>
        <taxon>Roseomonadaceae</taxon>
        <taxon>Roseomonas</taxon>
    </lineage>
</organism>
<feature type="coiled-coil region" evidence="3">
    <location>
        <begin position="81"/>
        <end position="140"/>
    </location>
</feature>
<reference evidence="7 8" key="1">
    <citation type="submission" date="2022-06" db="EMBL/GenBank/DDBJ databases">
        <title>Roseomonas CN29.</title>
        <authorList>
            <person name="Cheng Y."/>
            <person name="He X."/>
        </authorList>
    </citation>
    <scope>NUCLEOTIDE SEQUENCE [LARGE SCALE GENOMIC DNA]</scope>
    <source>
        <strain evidence="7 8">CN29</strain>
    </source>
</reference>
<dbReference type="Gene3D" id="1.10.530.10">
    <property type="match status" value="1"/>
</dbReference>
<keyword evidence="4" id="KW-0472">Membrane</keyword>
<comment type="similarity">
    <text evidence="1">Belongs to the virb1 family.</text>
</comment>
<comment type="caution">
    <text evidence="7">The sequence shown here is derived from an EMBL/GenBank/DDBJ whole genome shotgun (WGS) entry which is preliminary data.</text>
</comment>
<dbReference type="RefSeq" id="WP_257715449.1">
    <property type="nucleotide sequence ID" value="NZ_JANJOU010000003.1"/>
</dbReference>
<sequence length="1701" mass="178338">MAGTTYAFRLQAEGADQVERTFERAATAGKEFQSAADALRDSSTRTAGGLDTLTSSVGRSAAEASRASREIGRWTRELDAAAAANDDLVAARQRAARLEEAMAGLQSRGRQVTEEQRSAVAAARTEYERLRDQSDKTSNSFKLQQYQVQNLTAQVVDLGVQISSGGGILLPLIQQGPQAVDAVGGVRNAVGLLGQVLTPARVATLALGAALVTSVAAAESADRTMLGLQARLRATRADYAEVARQVEDTARKVASTSGISAADARQAGLAIGGARDFSGSQSDLERMVRLSGDLARVLGLSVPEAAEKVAAALRKPAEAARQLAEQDFRTLDEATLRTIERLDNMGRRSEAANLTLDAIAKASSGAARDLTPLQRTMDDLSNSGARAWNSLRPLVEGIGRPIAGGAAGLLGALSGVLERLERIRALIEGSGLLGRILAGDPVTAGVELRDRIVGSDGSLTRGSIGREASTSDIQAAIRAEAQRLGEDAAFAQRIAVQESGASQYRNGSIVTSRAGALGTMQLMPGTASQMGVDATDTADNIRGGLAYIQWLRKFLNDLGRRTGTGDLGADESLVAAAYNAGPGRVQKFLEGRGTLPSETWGYVRATARSGVLTGAADEIGTADERYRAASIRSRERENLEDQISQTRRTLATPGLNAEDQKRYNELLEEQLAKLAALRDPMDQRAQQHRNQVALLQMEEGAARKLLEAEQQEIESARQEGRTPDVAGARARAQELLNAELEVAIDKGRLAREAQERLTAAYLDGSKSAAEVDRTIRAETEAKKTAAVTTGDYAEHVRRLTEEYRLNSAAAADNTTAKNLPAQREQLALLEKEGQLVSLSAEARQTELAVFRERQRVLREGGDPDSGVSQAAQNNIRRMGEMQAANQQLTNSWSEFSRIGENAVDRVTQAVIDGGGKVRDWGTIWKQTITSVGSDLLKLAAINPLANWAFGGTRPTLGGVFSAAGTVGSTLSPMASKGMPVTDTSGNLIGYAGTATNGQQLSGLFNSTPGPTMLQSGYDFSSGFIGRADGWLGTNIGGTLNTPVWEGVGGAPVSVGGAALGAASFAGGAYGLYTGIQNGGPKGLVQGIGGVAGMAGGAAALLGGGGTAIGAATGAAAAGSFASAGTAALGAVGTTGAAAGGAAAGAGAATAAAGGMAGVLGAVATVAPYVAAIAAIVAMFLPAQKPSNREGNSTIDFGDGSVFSGGATGGKFSQENRDAAKSLTDAIGGIADRIETAYGVRLEGRMQVGVGDRDGMYLTRNGRDKLTFTADEKGSTDLLREASKRIVEGVADQLKGAMATTYATVGTGDLDRLLGALDWTSTTYKAFEDNKDPEKPTSYEQEIKAVTDAYEPLIAKAKEYGLALEPISDVMDEQLEAVEKARNSDFEKLLQGYRVTASQLTGGDQTAEALKQFDQARTAAWLALEAQIKDWNLPDADVSKATAGFDRVQDLQRAALQRQTTRAFEDREASAADIRNSLRNAYLEANGDPEVGVLSYTQQRDNEWRALKRQMEDLDFAFGDIVASSEEFNAVTQVNIKALRDKAKAEKDAAETTRLTTEQSALTRIGSVQGTLVDFLNGMNASTASPQNAFTAAQEQFAAEIAKARAAGIQGIDAGRVTSAANTLLSAGSSYLGDGIQGAFLRQSVESQVRSLGAALDLPAFGGQIERAMAPLLTVRDALTSLQQEVTRLRVELENTRFSKAA</sequence>
<evidence type="ECO:0000313" key="8">
    <source>
        <dbReference type="Proteomes" id="UP001524642"/>
    </source>
</evidence>
<gene>
    <name evidence="7" type="ORF">NRP21_06970</name>
</gene>
<keyword evidence="2 3" id="KW-0175">Coiled coil</keyword>
<dbReference type="PANTHER" id="PTHR32083:SF48">
    <property type="entry name" value="TRANS-GOLGI NETWORK-LOCALIZED SYP41-INTERACTING PROTEIN 1"/>
    <property type="match status" value="1"/>
</dbReference>
<dbReference type="PANTHER" id="PTHR32083">
    <property type="entry name" value="CILIA AND FLAGELLA-ASSOCIATED PROTEIN 58-RELATED"/>
    <property type="match status" value="1"/>
</dbReference>
<feature type="domain" description="Transglycosylase SLT" evidence="5">
    <location>
        <begin position="477"/>
        <end position="595"/>
    </location>
</feature>